<dbReference type="EMBL" id="FMZX01000073">
    <property type="protein sequence ID" value="SDE62048.1"/>
    <property type="molecule type" value="Genomic_DNA"/>
</dbReference>
<dbReference type="STRING" id="938405.SAMN02927895_05587"/>
<dbReference type="Proteomes" id="UP000198925">
    <property type="component" value="Unassembled WGS sequence"/>
</dbReference>
<protein>
    <submittedName>
        <fullName evidence="1">Uncharacterized protein</fullName>
    </submittedName>
</protein>
<gene>
    <name evidence="1" type="ORF">SAMN04487779_10732</name>
</gene>
<keyword evidence="2" id="KW-1185">Reference proteome</keyword>
<name>A0A1G7EEE5_9PROT</name>
<reference evidence="1 2" key="1">
    <citation type="submission" date="2016-10" db="EMBL/GenBank/DDBJ databases">
        <authorList>
            <person name="de Groot N.N."/>
        </authorList>
    </citation>
    <scope>NUCLEOTIDE SEQUENCE [LARGE SCALE GENOMIC DNA]</scope>
    <source>
        <strain evidence="1 2">CPCC 100156</strain>
    </source>
</reference>
<proteinExistence type="predicted"/>
<evidence type="ECO:0000313" key="2">
    <source>
        <dbReference type="Proteomes" id="UP000198925"/>
    </source>
</evidence>
<organism evidence="1 2">
    <name type="scientific">Belnapia rosea</name>
    <dbReference type="NCBI Taxonomy" id="938405"/>
    <lineage>
        <taxon>Bacteria</taxon>
        <taxon>Pseudomonadati</taxon>
        <taxon>Pseudomonadota</taxon>
        <taxon>Alphaproteobacteria</taxon>
        <taxon>Acetobacterales</taxon>
        <taxon>Roseomonadaceae</taxon>
        <taxon>Belnapia</taxon>
    </lineage>
</organism>
<accession>A0A1G7EEE5</accession>
<dbReference type="AlphaFoldDB" id="A0A1G7EEE5"/>
<sequence length="207" mass="22666">MEDVDSLHITGWPVTKAPSRKGQDELAFRLATLEREVARLQSHVATLMDLERLRDGIVAQGGEVTDSPLSPVALLQASEFIEAGSGFHFLEYGEDGTPYRWTGPEPEARLVFWVNRSRPLRLQVRVRSFGAGGPERPVVVTIDGQPYPARLVPQASALVAGPLPVLDVIRPTEVVLRSPVMFSPTQNGESDERILGMAISHIELVPA</sequence>
<evidence type="ECO:0000313" key="1">
    <source>
        <dbReference type="EMBL" id="SDE62048.1"/>
    </source>
</evidence>